<accession>A0A059FPS4</accession>
<organism evidence="2 3">
    <name type="scientific">Hyphomonas johnsonii MHS-2</name>
    <dbReference type="NCBI Taxonomy" id="1280950"/>
    <lineage>
        <taxon>Bacteria</taxon>
        <taxon>Pseudomonadati</taxon>
        <taxon>Pseudomonadota</taxon>
        <taxon>Alphaproteobacteria</taxon>
        <taxon>Hyphomonadales</taxon>
        <taxon>Hyphomonadaceae</taxon>
        <taxon>Hyphomonas</taxon>
    </lineage>
</organism>
<dbReference type="EMBL" id="ARYK01000004">
    <property type="protein sequence ID" value="KCZ92463.1"/>
    <property type="molecule type" value="Genomic_DNA"/>
</dbReference>
<protein>
    <recommendedName>
        <fullName evidence="4">Lipoprotein</fullName>
    </recommendedName>
</protein>
<keyword evidence="3" id="KW-1185">Reference proteome</keyword>
<comment type="caution">
    <text evidence="2">The sequence shown here is derived from an EMBL/GenBank/DDBJ whole genome shotgun (WGS) entry which is preliminary data.</text>
</comment>
<dbReference type="OrthoDB" id="7618497at2"/>
<name>A0A059FPS4_9PROT</name>
<dbReference type="AlphaFoldDB" id="A0A059FPS4"/>
<sequence length="159" mass="17151">MKVGNRVISAAMFLALGACASGPPDLKDNQIVPGQRVSNVELGMSLSDLLSLQGKPLRTVPIAHTDATSYAFDGMTVAADDKVYWIIAHDPRFFTDRGVSMGSEQIFARGTYGKPKCVVTLDDVTVYDYGNIYFEVDNTTGKVGQIGVQRSTQTCDGVH</sequence>
<feature type="signal peptide" evidence="1">
    <location>
        <begin position="1"/>
        <end position="20"/>
    </location>
</feature>
<keyword evidence="1" id="KW-0732">Signal</keyword>
<evidence type="ECO:0000313" key="2">
    <source>
        <dbReference type="EMBL" id="KCZ92463.1"/>
    </source>
</evidence>
<dbReference type="PATRIC" id="fig|1280950.3.peg.2104"/>
<gene>
    <name evidence="2" type="ORF">HJO_10519</name>
</gene>
<reference evidence="2 3" key="1">
    <citation type="journal article" date="2014" name="Antonie Van Leeuwenhoek">
        <title>Hyphomonas beringensis sp. nov. and Hyphomonas chukchiensis sp. nov., isolated from surface seawater of the Bering Sea and Chukchi Sea.</title>
        <authorList>
            <person name="Li C."/>
            <person name="Lai Q."/>
            <person name="Li G."/>
            <person name="Dong C."/>
            <person name="Wang J."/>
            <person name="Liao Y."/>
            <person name="Shao Z."/>
        </authorList>
    </citation>
    <scope>NUCLEOTIDE SEQUENCE [LARGE SCALE GENOMIC DNA]</scope>
    <source>
        <strain evidence="2 3">MHS-2</strain>
    </source>
</reference>
<feature type="chain" id="PRO_5001577598" description="Lipoprotein" evidence="1">
    <location>
        <begin position="21"/>
        <end position="159"/>
    </location>
</feature>
<proteinExistence type="predicted"/>
<evidence type="ECO:0000313" key="3">
    <source>
        <dbReference type="Proteomes" id="UP000025171"/>
    </source>
</evidence>
<evidence type="ECO:0008006" key="4">
    <source>
        <dbReference type="Google" id="ProtNLM"/>
    </source>
</evidence>
<dbReference type="PROSITE" id="PS51257">
    <property type="entry name" value="PROKAR_LIPOPROTEIN"/>
    <property type="match status" value="1"/>
</dbReference>
<evidence type="ECO:0000256" key="1">
    <source>
        <dbReference type="SAM" id="SignalP"/>
    </source>
</evidence>
<dbReference type="Proteomes" id="UP000025171">
    <property type="component" value="Unassembled WGS sequence"/>
</dbReference>
<dbReference type="RefSeq" id="WP_035616693.1">
    <property type="nucleotide sequence ID" value="NZ_ARYK01000004.1"/>
</dbReference>